<dbReference type="AlphaFoldDB" id="A0A8X6X229"/>
<name>A0A8X6X229_9ARAC</name>
<comment type="caution">
    <text evidence="1">The sequence shown here is derived from an EMBL/GenBank/DDBJ whole genome shotgun (WGS) entry which is preliminary data.</text>
</comment>
<proteinExistence type="predicted"/>
<dbReference type="Proteomes" id="UP000886998">
    <property type="component" value="Unassembled WGS sequence"/>
</dbReference>
<reference evidence="1" key="1">
    <citation type="submission" date="2020-08" db="EMBL/GenBank/DDBJ databases">
        <title>Multicomponent nature underlies the extraordinary mechanical properties of spider dragline silk.</title>
        <authorList>
            <person name="Kono N."/>
            <person name="Nakamura H."/>
            <person name="Mori M."/>
            <person name="Yoshida Y."/>
            <person name="Ohtoshi R."/>
            <person name="Malay A.D."/>
            <person name="Moran D.A.P."/>
            <person name="Tomita M."/>
            <person name="Numata K."/>
            <person name="Arakawa K."/>
        </authorList>
    </citation>
    <scope>NUCLEOTIDE SEQUENCE</scope>
</reference>
<dbReference type="EMBL" id="BMAV01004894">
    <property type="protein sequence ID" value="GFY45504.1"/>
    <property type="molecule type" value="Genomic_DNA"/>
</dbReference>
<accession>A0A8X6X229</accession>
<evidence type="ECO:0000313" key="2">
    <source>
        <dbReference type="Proteomes" id="UP000886998"/>
    </source>
</evidence>
<protein>
    <submittedName>
        <fullName evidence="1">Uncharacterized protein</fullName>
    </submittedName>
</protein>
<dbReference type="OrthoDB" id="6429707at2759"/>
<keyword evidence="2" id="KW-1185">Reference proteome</keyword>
<sequence>MTPRDRTLKSISCRERNKMGLLSDFTRETFFQKIRQVEAEDRITYRQPYSYYYATKRQYPKSIKSKPSWDNLSKSSSEESIEYEVINSYEMGSLGLVPVKGKIEFEKKREATKSTPPAKCDKKKLHFDHVAVKLLSDLGLLNKFERSDCNTLVLRKRFIQKKRQYYPY</sequence>
<organism evidence="1 2">
    <name type="scientific">Trichonephila inaurata madagascariensis</name>
    <dbReference type="NCBI Taxonomy" id="2747483"/>
    <lineage>
        <taxon>Eukaryota</taxon>
        <taxon>Metazoa</taxon>
        <taxon>Ecdysozoa</taxon>
        <taxon>Arthropoda</taxon>
        <taxon>Chelicerata</taxon>
        <taxon>Arachnida</taxon>
        <taxon>Araneae</taxon>
        <taxon>Araneomorphae</taxon>
        <taxon>Entelegynae</taxon>
        <taxon>Araneoidea</taxon>
        <taxon>Nephilidae</taxon>
        <taxon>Trichonephila</taxon>
        <taxon>Trichonephila inaurata</taxon>
    </lineage>
</organism>
<evidence type="ECO:0000313" key="1">
    <source>
        <dbReference type="EMBL" id="GFY45504.1"/>
    </source>
</evidence>
<gene>
    <name evidence="1" type="primary">AVEN_64139_1</name>
    <name evidence="1" type="ORF">TNIN_347861</name>
</gene>